<feature type="compositionally biased region" description="Polar residues" evidence="1">
    <location>
        <begin position="1"/>
        <end position="14"/>
    </location>
</feature>
<evidence type="ECO:0000256" key="1">
    <source>
        <dbReference type="SAM" id="MobiDB-lite"/>
    </source>
</evidence>
<reference evidence="2 3" key="1">
    <citation type="submission" date="2018-06" db="EMBL/GenBank/DDBJ databases">
        <title>Genome Sequence of the Brown Rot Fungal Pathogen Monilinia fructigena.</title>
        <authorList>
            <person name="Landi L."/>
            <person name="De Miccolis Angelini R.M."/>
            <person name="Pollastro S."/>
            <person name="Abate D."/>
            <person name="Faretra F."/>
            <person name="Romanazzi G."/>
        </authorList>
    </citation>
    <scope>NUCLEOTIDE SEQUENCE [LARGE SCALE GENOMIC DNA]</scope>
    <source>
        <strain evidence="2 3">Mfrg269</strain>
    </source>
</reference>
<name>A0A395IY53_9HELO</name>
<dbReference type="EMBL" id="QKRW01000020">
    <property type="protein sequence ID" value="RAL63269.1"/>
    <property type="molecule type" value="Genomic_DNA"/>
</dbReference>
<accession>A0A395IY53</accession>
<organism evidence="2 3">
    <name type="scientific">Monilinia fructigena</name>
    <dbReference type="NCBI Taxonomy" id="38457"/>
    <lineage>
        <taxon>Eukaryota</taxon>
        <taxon>Fungi</taxon>
        <taxon>Dikarya</taxon>
        <taxon>Ascomycota</taxon>
        <taxon>Pezizomycotina</taxon>
        <taxon>Leotiomycetes</taxon>
        <taxon>Helotiales</taxon>
        <taxon>Sclerotiniaceae</taxon>
        <taxon>Monilinia</taxon>
    </lineage>
</organism>
<dbReference type="AlphaFoldDB" id="A0A395IY53"/>
<keyword evidence="3" id="KW-1185">Reference proteome</keyword>
<feature type="region of interest" description="Disordered" evidence="1">
    <location>
        <begin position="1"/>
        <end position="24"/>
    </location>
</feature>
<comment type="caution">
    <text evidence="2">The sequence shown here is derived from an EMBL/GenBank/DDBJ whole genome shotgun (WGS) entry which is preliminary data.</text>
</comment>
<gene>
    <name evidence="2" type="ORF">DID88_004346</name>
</gene>
<protein>
    <submittedName>
        <fullName evidence="2">Uncharacterized protein</fullName>
    </submittedName>
</protein>
<dbReference type="Proteomes" id="UP000249056">
    <property type="component" value="Unassembled WGS sequence"/>
</dbReference>
<proteinExistence type="predicted"/>
<sequence length="78" mass="8494">MNPGSASSSNSATGPTRKDRGPIASQIISYDCEEGLTFTLSRPVMFVDNESRDVMRRDQDVALLAVEDRMQTTGARAD</sequence>
<evidence type="ECO:0000313" key="2">
    <source>
        <dbReference type="EMBL" id="RAL63269.1"/>
    </source>
</evidence>
<evidence type="ECO:0000313" key="3">
    <source>
        <dbReference type="Proteomes" id="UP000249056"/>
    </source>
</evidence>